<dbReference type="AlphaFoldDB" id="A3VIM5"/>
<keyword evidence="2" id="KW-1185">Reference proteome</keyword>
<sequence length="40" mass="4405">MNILPFGNDDMASPHMPCAFLQAVGIMTLGQKIPQQMVQM</sequence>
<accession>A3VIM5</accession>
<dbReference type="HOGENOM" id="CLU_3292126_0_0_5"/>
<evidence type="ECO:0000313" key="1">
    <source>
        <dbReference type="EMBL" id="EAQ11956.1"/>
    </source>
</evidence>
<dbReference type="Proteomes" id="UP000002931">
    <property type="component" value="Unassembled WGS sequence"/>
</dbReference>
<name>A3VIM5_9RHOB</name>
<dbReference type="EMBL" id="AAMT01000011">
    <property type="protein sequence ID" value="EAQ11956.1"/>
    <property type="molecule type" value="Genomic_DNA"/>
</dbReference>
<organism evidence="1 2">
    <name type="scientific">Maritimibacter alkaliphilus HTCC2654</name>
    <dbReference type="NCBI Taxonomy" id="314271"/>
    <lineage>
        <taxon>Bacteria</taxon>
        <taxon>Pseudomonadati</taxon>
        <taxon>Pseudomonadota</taxon>
        <taxon>Alphaproteobacteria</taxon>
        <taxon>Rhodobacterales</taxon>
        <taxon>Roseobacteraceae</taxon>
        <taxon>Maritimibacter</taxon>
    </lineage>
</organism>
<dbReference type="STRING" id="314271.RB2654_07736"/>
<gene>
    <name evidence="1" type="ORF">RB2654_07736</name>
</gene>
<proteinExistence type="predicted"/>
<protein>
    <submittedName>
        <fullName evidence="1">Uncharacterized protein</fullName>
    </submittedName>
</protein>
<reference evidence="1 2" key="1">
    <citation type="journal article" date="2010" name="J. Bacteriol.">
        <title>Genome sequences of Pelagibaca bermudensis HTCC2601T and Maritimibacter alkaliphilus HTCC2654T, the type strains of two marine Roseobacter genera.</title>
        <authorList>
            <person name="Thrash J.C."/>
            <person name="Cho J.C."/>
            <person name="Ferriera S."/>
            <person name="Johnson J."/>
            <person name="Vergin K.L."/>
            <person name="Giovannoni S.J."/>
        </authorList>
    </citation>
    <scope>NUCLEOTIDE SEQUENCE [LARGE SCALE GENOMIC DNA]</scope>
    <source>
        <strain evidence="1 2">HTCC2654</strain>
    </source>
</reference>
<evidence type="ECO:0000313" key="2">
    <source>
        <dbReference type="Proteomes" id="UP000002931"/>
    </source>
</evidence>
<comment type="caution">
    <text evidence="1">The sequence shown here is derived from an EMBL/GenBank/DDBJ whole genome shotgun (WGS) entry which is preliminary data.</text>
</comment>